<proteinExistence type="predicted"/>
<sequence length="151" mass="16877">MTDCPGVDCVTQESSETPLTDDGIRLLVDRFYVRVRQDALLGPVFTRAIADDAWPQHLATMRDFWSSVMLTSGRYHGNPVAAHRGLDGIKPAHFERWLALFGETCRELFGDETAATFMDKANRIATSLQLAMFYRPENDEPALQQTRAAGA</sequence>
<dbReference type="EMBL" id="LPWE01000002">
    <property type="protein sequence ID" value="ODR97289.1"/>
    <property type="molecule type" value="Genomic_DNA"/>
</dbReference>
<dbReference type="AlphaFoldDB" id="A0A1E3VUU9"/>
<keyword evidence="2" id="KW-1185">Reference proteome</keyword>
<dbReference type="GO" id="GO:0019825">
    <property type="term" value="F:oxygen binding"/>
    <property type="evidence" value="ECO:0007669"/>
    <property type="project" value="InterPro"/>
</dbReference>
<dbReference type="GO" id="GO:0020037">
    <property type="term" value="F:heme binding"/>
    <property type="evidence" value="ECO:0007669"/>
    <property type="project" value="InterPro"/>
</dbReference>
<dbReference type="SUPFAM" id="SSF46458">
    <property type="entry name" value="Globin-like"/>
    <property type="match status" value="1"/>
</dbReference>
<dbReference type="Proteomes" id="UP000094172">
    <property type="component" value="Unassembled WGS sequence"/>
</dbReference>
<name>A0A1E3VUU9_9HYPH</name>
<dbReference type="CDD" id="cd08916">
    <property type="entry name" value="TrHb3_P"/>
    <property type="match status" value="1"/>
</dbReference>
<dbReference type="InterPro" id="IPR012292">
    <property type="entry name" value="Globin/Proto"/>
</dbReference>
<dbReference type="Gene3D" id="1.10.490.10">
    <property type="entry name" value="Globins"/>
    <property type="match status" value="1"/>
</dbReference>
<evidence type="ECO:0000313" key="1">
    <source>
        <dbReference type="EMBL" id="ODR97289.1"/>
    </source>
</evidence>
<dbReference type="InterPro" id="IPR009050">
    <property type="entry name" value="Globin-like_sf"/>
</dbReference>
<protein>
    <recommendedName>
        <fullName evidence="3">Preprotein translocase subunit TatC</fullName>
    </recommendedName>
</protein>
<accession>A0A1E3VUU9</accession>
<dbReference type="STRING" id="1774970.AUC70_13435"/>
<comment type="caution">
    <text evidence="1">The sequence shown here is derived from an EMBL/GenBank/DDBJ whole genome shotgun (WGS) entry which is preliminary data.</text>
</comment>
<evidence type="ECO:0008006" key="3">
    <source>
        <dbReference type="Google" id="ProtNLM"/>
    </source>
</evidence>
<evidence type="ECO:0000313" key="2">
    <source>
        <dbReference type="Proteomes" id="UP000094172"/>
    </source>
</evidence>
<dbReference type="RefSeq" id="WP_069443290.1">
    <property type="nucleotide sequence ID" value="NZ_LPWE01000002.1"/>
</dbReference>
<organism evidence="1 2">
    <name type="scientific">Methyloceanibacter stevinii</name>
    <dbReference type="NCBI Taxonomy" id="1774970"/>
    <lineage>
        <taxon>Bacteria</taxon>
        <taxon>Pseudomonadati</taxon>
        <taxon>Pseudomonadota</taxon>
        <taxon>Alphaproteobacteria</taxon>
        <taxon>Hyphomicrobiales</taxon>
        <taxon>Hyphomicrobiaceae</taxon>
        <taxon>Methyloceanibacter</taxon>
    </lineage>
</organism>
<reference evidence="1 2" key="1">
    <citation type="journal article" date="2016" name="Environ. Microbiol.">
        <title>New Methyloceanibacter diversity from North Sea sediments includes methanotroph containing solely the soluble methane monooxygenase.</title>
        <authorList>
            <person name="Vekeman B."/>
            <person name="Kerckhof F.M."/>
            <person name="Cremers G."/>
            <person name="de Vos P."/>
            <person name="Vandamme P."/>
            <person name="Boon N."/>
            <person name="Op den Camp H.J."/>
            <person name="Heylen K."/>
        </authorList>
    </citation>
    <scope>NUCLEOTIDE SEQUENCE [LARGE SCALE GENOMIC DNA]</scope>
    <source>
        <strain evidence="1 2">R-67176</strain>
    </source>
</reference>
<gene>
    <name evidence="1" type="ORF">AUC70_13435</name>
</gene>